<comment type="caution">
    <text evidence="2">The sequence shown here is derived from an EMBL/GenBank/DDBJ whole genome shotgun (WGS) entry which is preliminary data.</text>
</comment>
<organism evidence="2 3">
    <name type="scientific">SAR86 cluster bacterium</name>
    <dbReference type="NCBI Taxonomy" id="2030880"/>
    <lineage>
        <taxon>Bacteria</taxon>
        <taxon>Pseudomonadati</taxon>
        <taxon>Pseudomonadota</taxon>
        <taxon>Gammaproteobacteria</taxon>
        <taxon>SAR86 cluster</taxon>
    </lineage>
</organism>
<sequence>MNNPAQAILWRSLRLTWPALLAQHAGVIVVVYLISLAFSSGIDTYNPQGAASFVLIISITFVYAVALNSTHGFSGGKLNSGFPFRREFSLPVATHTMLFVPIAYLCVMFQVAVFVPGLIVNYLFIGAEVSILPISFLVLQASLLLLTLSWWTNNTIANIAGWFVAFFLIWKGLLIPNLDQVENSWVVIYDSPTVFLLPSAITLAFLLITYFGVKQQRYGGALLGPEKNNQSLVGTFQWRAVLPFMQQPCPTDSPLRAELWKERQLRGPFKGAVSGAIGGFASLLFLRIIEFLTPNDNTFALERFTGISITMYILVCFGFTAYMFGIGYKNENARVSVHDKTTPLSTVSQVSIKISVVVMSTIAVGLAMGLIIWVLGPLFSGNFYLVQDIFSDALSEFFALSVFGIVLRLMLLFIAFYTLLVLVAAFLTWFALHPIAISIGLALTMAYGFLFVIGVRLIFDYDSNSPMGAYVSRHIWLLVAAIPLSLIYMFRELLRDWVINIKQFKLLVAGGIIFECLNLYWLFGENNYHELGLEIESISYLVAQGFLPLATVVFTLWTVNKIRHG</sequence>
<gene>
    <name evidence="2" type="ORF">COA96_18015</name>
</gene>
<proteinExistence type="predicted"/>
<evidence type="ECO:0000313" key="2">
    <source>
        <dbReference type="EMBL" id="PCJ17126.1"/>
    </source>
</evidence>
<evidence type="ECO:0000313" key="3">
    <source>
        <dbReference type="Proteomes" id="UP000218327"/>
    </source>
</evidence>
<feature type="transmembrane region" description="Helical" evidence="1">
    <location>
        <begin position="354"/>
        <end position="379"/>
    </location>
</feature>
<dbReference type="AlphaFoldDB" id="A0A2A5AE53"/>
<feature type="transmembrane region" description="Helical" evidence="1">
    <location>
        <begin position="50"/>
        <end position="67"/>
    </location>
</feature>
<keyword evidence="1" id="KW-0812">Transmembrane</keyword>
<accession>A0A2A5AE53</accession>
<feature type="transmembrane region" description="Helical" evidence="1">
    <location>
        <begin position="271"/>
        <end position="289"/>
    </location>
</feature>
<feature type="transmembrane region" description="Helical" evidence="1">
    <location>
        <begin position="155"/>
        <end position="175"/>
    </location>
</feature>
<feature type="transmembrane region" description="Helical" evidence="1">
    <location>
        <begin position="474"/>
        <end position="494"/>
    </location>
</feature>
<name>A0A2A5AE53_9GAMM</name>
<feature type="transmembrane region" description="Helical" evidence="1">
    <location>
        <begin position="20"/>
        <end position="38"/>
    </location>
</feature>
<protein>
    <submittedName>
        <fullName evidence="2">Uncharacterized protein</fullName>
    </submittedName>
</protein>
<dbReference type="EMBL" id="NVVJ01000110">
    <property type="protein sequence ID" value="PCJ17126.1"/>
    <property type="molecule type" value="Genomic_DNA"/>
</dbReference>
<feature type="transmembrane region" description="Helical" evidence="1">
    <location>
        <begin position="439"/>
        <end position="459"/>
    </location>
</feature>
<reference evidence="3" key="1">
    <citation type="submission" date="2017-08" db="EMBL/GenBank/DDBJ databases">
        <title>A dynamic microbial community with high functional redundancy inhabits the cold, oxic subseafloor aquifer.</title>
        <authorList>
            <person name="Tully B.J."/>
            <person name="Wheat C.G."/>
            <person name="Glazer B.T."/>
            <person name="Huber J.A."/>
        </authorList>
    </citation>
    <scope>NUCLEOTIDE SEQUENCE [LARGE SCALE GENOMIC DNA]</scope>
</reference>
<keyword evidence="1" id="KW-0472">Membrane</keyword>
<keyword evidence="1" id="KW-1133">Transmembrane helix</keyword>
<feature type="transmembrane region" description="Helical" evidence="1">
    <location>
        <begin position="309"/>
        <end position="328"/>
    </location>
</feature>
<dbReference type="Proteomes" id="UP000218327">
    <property type="component" value="Unassembled WGS sequence"/>
</dbReference>
<feature type="transmembrane region" description="Helical" evidence="1">
    <location>
        <begin position="195"/>
        <end position="213"/>
    </location>
</feature>
<feature type="transmembrane region" description="Helical" evidence="1">
    <location>
        <begin position="538"/>
        <end position="559"/>
    </location>
</feature>
<feature type="transmembrane region" description="Helical" evidence="1">
    <location>
        <begin position="119"/>
        <end position="148"/>
    </location>
</feature>
<feature type="transmembrane region" description="Helical" evidence="1">
    <location>
        <begin position="399"/>
        <end position="432"/>
    </location>
</feature>
<feature type="transmembrane region" description="Helical" evidence="1">
    <location>
        <begin position="88"/>
        <end position="113"/>
    </location>
</feature>
<evidence type="ECO:0000256" key="1">
    <source>
        <dbReference type="SAM" id="Phobius"/>
    </source>
</evidence>
<feature type="transmembrane region" description="Helical" evidence="1">
    <location>
        <begin position="506"/>
        <end position="523"/>
    </location>
</feature>